<comment type="caution">
    <text evidence="2">The sequence shown here is derived from an EMBL/GenBank/DDBJ whole genome shotgun (WGS) entry which is preliminary data.</text>
</comment>
<feature type="signal peptide" evidence="1">
    <location>
        <begin position="1"/>
        <end position="19"/>
    </location>
</feature>
<name>A0A9W7ANM4_9STRA</name>
<dbReference type="OrthoDB" id="206761at2759"/>
<evidence type="ECO:0000256" key="1">
    <source>
        <dbReference type="SAM" id="SignalP"/>
    </source>
</evidence>
<proteinExistence type="predicted"/>
<evidence type="ECO:0000313" key="2">
    <source>
        <dbReference type="EMBL" id="GMH72652.1"/>
    </source>
</evidence>
<evidence type="ECO:0000313" key="3">
    <source>
        <dbReference type="Proteomes" id="UP001165122"/>
    </source>
</evidence>
<dbReference type="Proteomes" id="UP001165122">
    <property type="component" value="Unassembled WGS sequence"/>
</dbReference>
<keyword evidence="1" id="KW-0732">Signal</keyword>
<keyword evidence="3" id="KW-1185">Reference proteome</keyword>
<feature type="chain" id="PRO_5040785606" evidence="1">
    <location>
        <begin position="20"/>
        <end position="192"/>
    </location>
</feature>
<gene>
    <name evidence="2" type="ORF">TrLO_g3544</name>
</gene>
<protein>
    <submittedName>
        <fullName evidence="2">Uncharacterized protein</fullName>
    </submittedName>
</protein>
<reference evidence="3" key="1">
    <citation type="journal article" date="2023" name="Commun. Biol.">
        <title>Genome analysis of Parmales, the sister group of diatoms, reveals the evolutionary specialization of diatoms from phago-mixotrophs to photoautotrophs.</title>
        <authorList>
            <person name="Ban H."/>
            <person name="Sato S."/>
            <person name="Yoshikawa S."/>
            <person name="Yamada K."/>
            <person name="Nakamura Y."/>
            <person name="Ichinomiya M."/>
            <person name="Sato N."/>
            <person name="Blanc-Mathieu R."/>
            <person name="Endo H."/>
            <person name="Kuwata A."/>
            <person name="Ogata H."/>
        </authorList>
    </citation>
    <scope>NUCLEOTIDE SEQUENCE [LARGE SCALE GENOMIC DNA]</scope>
    <source>
        <strain evidence="3">NIES 3700</strain>
    </source>
</reference>
<dbReference type="AlphaFoldDB" id="A0A9W7ANM4"/>
<organism evidence="2 3">
    <name type="scientific">Triparma laevis f. longispina</name>
    <dbReference type="NCBI Taxonomy" id="1714387"/>
    <lineage>
        <taxon>Eukaryota</taxon>
        <taxon>Sar</taxon>
        <taxon>Stramenopiles</taxon>
        <taxon>Ochrophyta</taxon>
        <taxon>Bolidophyceae</taxon>
        <taxon>Parmales</taxon>
        <taxon>Triparmaceae</taxon>
        <taxon>Triparma</taxon>
    </lineage>
</organism>
<dbReference type="EMBL" id="BRXW01000657">
    <property type="protein sequence ID" value="GMH72652.1"/>
    <property type="molecule type" value="Genomic_DNA"/>
</dbReference>
<accession>A0A9W7ANM4</accession>
<sequence>MFYNTLVAVLLCILVRSKGYSFSANLREIRSQSDLGRNRVVGRRSFVSALVLAPTVALVPTDAFAASSKPNAKASANSIREALSELQSTKPYLDKKKYDSLSSFLENDAEYLNNFSQSVTSLVQAKALSPDDTQSIGTIRTYGTAADVQIMLGGLKSELTSNDPNPKEVTKFWKRAEDSLKEIILICDNASI</sequence>